<sequence>MRGRFAAKNAIKKACALAEIKLGKCNMKRGAKNAKYCPLFADTTRKPFIGQFCVAFGHFRCLCAPFYDKGAQ</sequence>
<protein>
    <submittedName>
        <fullName evidence="1">Uncharacterized protein</fullName>
    </submittedName>
</protein>
<gene>
    <name evidence="1" type="ORF">GCM10009129_02540</name>
</gene>
<comment type="caution">
    <text evidence="1">The sequence shown here is derived from an EMBL/GenBank/DDBJ whole genome shotgun (WGS) entry which is preliminary data.</text>
</comment>
<dbReference type="Proteomes" id="UP001501787">
    <property type="component" value="Unassembled WGS sequence"/>
</dbReference>
<accession>A0ABN0VKJ9</accession>
<dbReference type="EMBL" id="BAAAFR010000001">
    <property type="protein sequence ID" value="GAA0308895.1"/>
    <property type="molecule type" value="Genomic_DNA"/>
</dbReference>
<keyword evidence="2" id="KW-1185">Reference proteome</keyword>
<reference evidence="1 2" key="1">
    <citation type="journal article" date="2019" name="Int. J. Syst. Evol. Microbiol.">
        <title>The Global Catalogue of Microorganisms (GCM) 10K type strain sequencing project: providing services to taxonomists for standard genome sequencing and annotation.</title>
        <authorList>
            <consortium name="The Broad Institute Genomics Platform"/>
            <consortium name="The Broad Institute Genome Sequencing Center for Infectious Disease"/>
            <person name="Wu L."/>
            <person name="Ma J."/>
        </authorList>
    </citation>
    <scope>NUCLEOTIDE SEQUENCE [LARGE SCALE GENOMIC DNA]</scope>
    <source>
        <strain evidence="1 2">JCM 16343</strain>
    </source>
</reference>
<organism evidence="1 2">
    <name type="scientific">Psychrobacter aestuarii</name>
    <dbReference type="NCBI Taxonomy" id="556327"/>
    <lineage>
        <taxon>Bacteria</taxon>
        <taxon>Pseudomonadati</taxon>
        <taxon>Pseudomonadota</taxon>
        <taxon>Gammaproteobacteria</taxon>
        <taxon>Moraxellales</taxon>
        <taxon>Moraxellaceae</taxon>
        <taxon>Psychrobacter</taxon>
    </lineage>
</organism>
<evidence type="ECO:0000313" key="2">
    <source>
        <dbReference type="Proteomes" id="UP001501787"/>
    </source>
</evidence>
<proteinExistence type="predicted"/>
<evidence type="ECO:0000313" key="1">
    <source>
        <dbReference type="EMBL" id="GAA0308895.1"/>
    </source>
</evidence>
<name>A0ABN0VKJ9_9GAMM</name>